<dbReference type="InterPro" id="IPR011335">
    <property type="entry name" value="Restrct_endonuc-II-like"/>
</dbReference>
<dbReference type="EMBL" id="JBHTNZ010000011">
    <property type="protein sequence ID" value="MFD1461819.1"/>
    <property type="molecule type" value="Genomic_DNA"/>
</dbReference>
<feature type="domain" description="Restriction endonuclease type IV Mrr" evidence="1">
    <location>
        <begin position="9"/>
        <end position="65"/>
    </location>
</feature>
<keyword evidence="2" id="KW-0378">Hydrolase</keyword>
<evidence type="ECO:0000259" key="1">
    <source>
        <dbReference type="Pfam" id="PF04471"/>
    </source>
</evidence>
<dbReference type="PANTHER" id="PTHR30015">
    <property type="entry name" value="MRR RESTRICTION SYSTEM PROTEIN"/>
    <property type="match status" value="1"/>
</dbReference>
<dbReference type="InterPro" id="IPR052906">
    <property type="entry name" value="Type_IV_Methyl-Rstrct_Enzyme"/>
</dbReference>
<dbReference type="GO" id="GO:0004519">
    <property type="term" value="F:endonuclease activity"/>
    <property type="evidence" value="ECO:0007669"/>
    <property type="project" value="UniProtKB-KW"/>
</dbReference>
<gene>
    <name evidence="2" type="ORF">ACFQ5D_10395</name>
</gene>
<keyword evidence="2" id="KW-0255">Endonuclease</keyword>
<dbReference type="SUPFAM" id="SSF52980">
    <property type="entry name" value="Restriction endonuclease-like"/>
    <property type="match status" value="1"/>
</dbReference>
<name>A0ABW4DDE0_9BACL</name>
<dbReference type="InterPro" id="IPR011856">
    <property type="entry name" value="tRNA_endonuc-like_dom_sf"/>
</dbReference>
<accession>A0ABW4DDE0</accession>
<evidence type="ECO:0000313" key="3">
    <source>
        <dbReference type="Proteomes" id="UP001597340"/>
    </source>
</evidence>
<dbReference type="Pfam" id="PF04471">
    <property type="entry name" value="Mrr_cat"/>
    <property type="match status" value="1"/>
</dbReference>
<protein>
    <submittedName>
        <fullName evidence="2">Restriction endonuclease</fullName>
    </submittedName>
</protein>
<dbReference type="Gene3D" id="3.40.1350.10">
    <property type="match status" value="1"/>
</dbReference>
<keyword evidence="3" id="KW-1185">Reference proteome</keyword>
<comment type="caution">
    <text evidence="2">The sequence shown here is derived from an EMBL/GenBank/DDBJ whole genome shotgun (WGS) entry which is preliminary data.</text>
</comment>
<keyword evidence="2" id="KW-0540">Nuclease</keyword>
<proteinExistence type="predicted"/>
<dbReference type="RefSeq" id="WP_377531064.1">
    <property type="nucleotide sequence ID" value="NZ_JBHTES010000001.1"/>
</dbReference>
<dbReference type="Proteomes" id="UP001597340">
    <property type="component" value="Unassembled WGS sequence"/>
</dbReference>
<reference evidence="3" key="1">
    <citation type="journal article" date="2019" name="Int. J. Syst. Evol. Microbiol.">
        <title>The Global Catalogue of Microorganisms (GCM) 10K type strain sequencing project: providing services to taxonomists for standard genome sequencing and annotation.</title>
        <authorList>
            <consortium name="The Broad Institute Genomics Platform"/>
            <consortium name="The Broad Institute Genome Sequencing Center for Infectious Disease"/>
            <person name="Wu L."/>
            <person name="Ma J."/>
        </authorList>
    </citation>
    <scope>NUCLEOTIDE SEQUENCE [LARGE SCALE GENOMIC DNA]</scope>
    <source>
        <strain evidence="3">CCM 9147</strain>
    </source>
</reference>
<evidence type="ECO:0000313" key="2">
    <source>
        <dbReference type="EMBL" id="MFD1461819.1"/>
    </source>
</evidence>
<dbReference type="PANTHER" id="PTHR30015:SF6">
    <property type="entry name" value="SLL1429 PROTEIN"/>
    <property type="match status" value="1"/>
</dbReference>
<sequence length="86" mass="9736">MSKLRELIRKNVGLKAVQEVQGTRAHYKASEAWVVTNSKFTQQAFQLARSNGVRLIDRDELVEMLLQMKEKMSPSKKSNLGTKTSA</sequence>
<organism evidence="2 3">
    <name type="scientific">Paenibacillus farraposensis</name>
    <dbReference type="NCBI Taxonomy" id="2807095"/>
    <lineage>
        <taxon>Bacteria</taxon>
        <taxon>Bacillati</taxon>
        <taxon>Bacillota</taxon>
        <taxon>Bacilli</taxon>
        <taxon>Bacillales</taxon>
        <taxon>Paenibacillaceae</taxon>
        <taxon>Paenibacillus</taxon>
    </lineage>
</organism>
<dbReference type="InterPro" id="IPR007560">
    <property type="entry name" value="Restrct_endonuc_IV_Mrr"/>
</dbReference>